<dbReference type="PANTHER" id="PTHR10491:SF4">
    <property type="entry name" value="METHIONINE ADENOSYLTRANSFERASE 2 SUBUNIT BETA"/>
    <property type="match status" value="1"/>
</dbReference>
<evidence type="ECO:0000256" key="2">
    <source>
        <dbReference type="RuleBase" id="RU364082"/>
    </source>
</evidence>
<dbReference type="EMBL" id="JAJHJB010000010">
    <property type="protein sequence ID" value="MCC5465622.1"/>
    <property type="molecule type" value="Genomic_DNA"/>
</dbReference>
<feature type="domain" description="RmlD-like substrate binding" evidence="3">
    <location>
        <begin position="3"/>
        <end position="284"/>
    </location>
</feature>
<accession>A0ABS8HR09</accession>
<dbReference type="CDD" id="cd05254">
    <property type="entry name" value="dTDP_HR_like_SDR_e"/>
    <property type="match status" value="1"/>
</dbReference>
<reference evidence="4" key="1">
    <citation type="submission" date="2021-11" db="EMBL/GenBank/DDBJ databases">
        <title>Description of a new species Pelosinus isolated from the bottom sediments of Lake Baikal.</title>
        <authorList>
            <person name="Zakharyuk A."/>
        </authorList>
    </citation>
    <scope>NUCLEOTIDE SEQUENCE</scope>
    <source>
        <strain evidence="4">Bkl1</strain>
    </source>
</reference>
<proteinExistence type="inferred from homology"/>
<evidence type="ECO:0000259" key="3">
    <source>
        <dbReference type="Pfam" id="PF04321"/>
    </source>
</evidence>
<comment type="similarity">
    <text evidence="1 2">Belongs to the dTDP-4-dehydrorhamnose reductase family.</text>
</comment>
<dbReference type="InterPro" id="IPR036291">
    <property type="entry name" value="NAD(P)-bd_dom_sf"/>
</dbReference>
<dbReference type="Gene3D" id="3.40.50.720">
    <property type="entry name" value="NAD(P)-binding Rossmann-like Domain"/>
    <property type="match status" value="1"/>
</dbReference>
<comment type="function">
    <text evidence="2">Catalyzes the reduction of dTDP-6-deoxy-L-lyxo-4-hexulose to yield dTDP-L-rhamnose.</text>
</comment>
<dbReference type="Pfam" id="PF04321">
    <property type="entry name" value="RmlD_sub_bind"/>
    <property type="match status" value="1"/>
</dbReference>
<dbReference type="SUPFAM" id="SSF51735">
    <property type="entry name" value="NAD(P)-binding Rossmann-fold domains"/>
    <property type="match status" value="1"/>
</dbReference>
<dbReference type="InterPro" id="IPR005913">
    <property type="entry name" value="dTDP_dehydrorham_reduct"/>
</dbReference>
<keyword evidence="2" id="KW-0521">NADP</keyword>
<sequence length="299" mass="33939">MRKVLILGGSGMLGHALFRFLSEAVNLDVYTTVRSAHELSRWLPPDMMKKVRSNVDVQQIESLVNVFAEVKPDILVNCIGIIKQVPEAKDPLTTITVNALLPHRIALLCGATGTRMIHISTDCVFNGEKGVYTEQDVSNADDLYGRTKYLGEVTYPHCITLRTSIIGHELKGNYGLVEWFLSQKEKVRGFRKVLYSGFPTIELSRIIRDYIIPRPELTGLYHLSANPISKYELLKLISVQYEKKITIEPEDSIRLDRSLDSSTFLSLTGYNPPTWPELVRDMYNDYSQKSKRKDTVKGE</sequence>
<keyword evidence="5" id="KW-1185">Reference proteome</keyword>
<comment type="pathway">
    <text evidence="2">Carbohydrate biosynthesis; dTDP-L-rhamnose biosynthesis.</text>
</comment>
<dbReference type="PANTHER" id="PTHR10491">
    <property type="entry name" value="DTDP-4-DEHYDRORHAMNOSE REDUCTASE"/>
    <property type="match status" value="1"/>
</dbReference>
<organism evidence="4 5">
    <name type="scientific">Pelosinus baikalensis</name>
    <dbReference type="NCBI Taxonomy" id="2892015"/>
    <lineage>
        <taxon>Bacteria</taxon>
        <taxon>Bacillati</taxon>
        <taxon>Bacillota</taxon>
        <taxon>Negativicutes</taxon>
        <taxon>Selenomonadales</taxon>
        <taxon>Sporomusaceae</taxon>
        <taxon>Pelosinus</taxon>
    </lineage>
</organism>
<dbReference type="EC" id="1.1.1.133" evidence="2"/>
<gene>
    <name evidence="4" type="ORF">LMF89_09660</name>
</gene>
<dbReference type="Proteomes" id="UP001165492">
    <property type="component" value="Unassembled WGS sequence"/>
</dbReference>
<comment type="caution">
    <text evidence="4">The sequence shown here is derived from an EMBL/GenBank/DDBJ whole genome shotgun (WGS) entry which is preliminary data.</text>
</comment>
<dbReference type="InterPro" id="IPR029903">
    <property type="entry name" value="RmlD-like-bd"/>
</dbReference>
<protein>
    <recommendedName>
        <fullName evidence="2">dTDP-4-dehydrorhamnose reductase</fullName>
        <ecNumber evidence="2">1.1.1.133</ecNumber>
    </recommendedName>
</protein>
<evidence type="ECO:0000313" key="4">
    <source>
        <dbReference type="EMBL" id="MCC5465622.1"/>
    </source>
</evidence>
<name>A0ABS8HR09_9FIRM</name>
<evidence type="ECO:0000313" key="5">
    <source>
        <dbReference type="Proteomes" id="UP001165492"/>
    </source>
</evidence>
<keyword evidence="2" id="KW-0560">Oxidoreductase</keyword>
<evidence type="ECO:0000256" key="1">
    <source>
        <dbReference type="ARBA" id="ARBA00010944"/>
    </source>
</evidence>